<comment type="similarity">
    <text evidence="1 3">Belongs to the citrate synthase family.</text>
</comment>
<evidence type="ECO:0000313" key="5">
    <source>
        <dbReference type="Proteomes" id="UP000054321"/>
    </source>
</evidence>
<dbReference type="EMBL" id="KN832872">
    <property type="protein sequence ID" value="KIN05361.1"/>
    <property type="molecule type" value="Genomic_DNA"/>
</dbReference>
<evidence type="ECO:0000313" key="4">
    <source>
        <dbReference type="EMBL" id="KIN05361.1"/>
    </source>
</evidence>
<dbReference type="InParanoid" id="A0A0C3HAT4"/>
<dbReference type="HOGENOM" id="CLU_025068_0_1_1"/>
<sequence>MSDGTLFVEDSRSGKKYEIPIRRNAVLATDLKKIKASSTGENRTDRVTGGLRLYDPGLENTTVVETSISFADSDRGLLLFRGYSLEQLWQSEFEDMLHLMVWGKYPTRSQSESLRSTLASLMLEIPKTVFEVIENFPRECPPMPMLVAGLAAYLANDLDSIPAFNGGNIFHGNVEKTNEAVLKTVAAFACVMGIAGSHRRGIKFTPPSKDKSYYENLFTMMGIVDPATGAPDSLKLSCFRRFAVLNTDHGMALSVFANLVTTSSLADPISGVISSLAAAYGPLHFGAPESAYRTISKIERLEDVPAFLNEVKSGKRRLFGYGHRTYKTVDPRLAPIKDTLLELNVESDPLLKVAREIDRISATDEYFVKRGLHANADFYGVFCFIAIGFQPEEIPVAMFAQRLVGVMAHWRESMLRRIKLFRPTHIYTGETEPVADMKLPAKL</sequence>
<dbReference type="Proteomes" id="UP000054321">
    <property type="component" value="Unassembled WGS sequence"/>
</dbReference>
<dbReference type="InterPro" id="IPR002020">
    <property type="entry name" value="Citrate_synthase"/>
</dbReference>
<dbReference type="PANTHER" id="PTHR11739:SF4">
    <property type="entry name" value="CITRATE SYNTHASE, PEROXISOMAL"/>
    <property type="match status" value="1"/>
</dbReference>
<keyword evidence="5" id="KW-1185">Reference proteome</keyword>
<dbReference type="GO" id="GO:0005975">
    <property type="term" value="P:carbohydrate metabolic process"/>
    <property type="evidence" value="ECO:0007669"/>
    <property type="project" value="TreeGrafter"/>
</dbReference>
<dbReference type="InterPro" id="IPR016142">
    <property type="entry name" value="Citrate_synth-like_lrg_a-sub"/>
</dbReference>
<evidence type="ECO:0000256" key="3">
    <source>
        <dbReference type="RuleBase" id="RU000441"/>
    </source>
</evidence>
<dbReference type="OrthoDB" id="435022at2759"/>
<dbReference type="Pfam" id="PF00285">
    <property type="entry name" value="Citrate_synt"/>
    <property type="match status" value="1"/>
</dbReference>
<dbReference type="InterPro" id="IPR036969">
    <property type="entry name" value="Citrate_synthase_sf"/>
</dbReference>
<dbReference type="PANTHER" id="PTHR11739">
    <property type="entry name" value="CITRATE SYNTHASE"/>
    <property type="match status" value="1"/>
</dbReference>
<gene>
    <name evidence="4" type="ORF">OIDMADRAFT_39631</name>
</gene>
<dbReference type="InterPro" id="IPR016143">
    <property type="entry name" value="Citrate_synth-like_sm_a-sub"/>
</dbReference>
<dbReference type="Gene3D" id="1.10.230.10">
    <property type="entry name" value="Cytochrome P450-Terp, domain 2"/>
    <property type="match status" value="1"/>
</dbReference>
<organism evidence="4 5">
    <name type="scientific">Oidiodendron maius (strain Zn)</name>
    <dbReference type="NCBI Taxonomy" id="913774"/>
    <lineage>
        <taxon>Eukaryota</taxon>
        <taxon>Fungi</taxon>
        <taxon>Dikarya</taxon>
        <taxon>Ascomycota</taxon>
        <taxon>Pezizomycotina</taxon>
        <taxon>Leotiomycetes</taxon>
        <taxon>Leotiomycetes incertae sedis</taxon>
        <taxon>Myxotrichaceae</taxon>
        <taxon>Oidiodendron</taxon>
    </lineage>
</organism>
<dbReference type="STRING" id="913774.A0A0C3HAT4"/>
<evidence type="ECO:0000256" key="2">
    <source>
        <dbReference type="ARBA" id="ARBA00022679"/>
    </source>
</evidence>
<dbReference type="PRINTS" id="PR00143">
    <property type="entry name" value="CITRTSNTHASE"/>
</dbReference>
<reference evidence="4 5" key="1">
    <citation type="submission" date="2014-04" db="EMBL/GenBank/DDBJ databases">
        <authorList>
            <consortium name="DOE Joint Genome Institute"/>
            <person name="Kuo A."/>
            <person name="Martino E."/>
            <person name="Perotto S."/>
            <person name="Kohler A."/>
            <person name="Nagy L.G."/>
            <person name="Floudas D."/>
            <person name="Copeland A."/>
            <person name="Barry K.W."/>
            <person name="Cichocki N."/>
            <person name="Veneault-Fourrey C."/>
            <person name="LaButti K."/>
            <person name="Lindquist E.A."/>
            <person name="Lipzen A."/>
            <person name="Lundell T."/>
            <person name="Morin E."/>
            <person name="Murat C."/>
            <person name="Sun H."/>
            <person name="Tunlid A."/>
            <person name="Henrissat B."/>
            <person name="Grigoriev I.V."/>
            <person name="Hibbett D.S."/>
            <person name="Martin F."/>
            <person name="Nordberg H.P."/>
            <person name="Cantor M.N."/>
            <person name="Hua S.X."/>
        </authorList>
    </citation>
    <scope>NUCLEOTIDE SEQUENCE [LARGE SCALE GENOMIC DNA]</scope>
    <source>
        <strain evidence="4 5">Zn</strain>
    </source>
</reference>
<proteinExistence type="inferred from homology"/>
<reference evidence="5" key="2">
    <citation type="submission" date="2015-01" db="EMBL/GenBank/DDBJ databases">
        <title>Evolutionary Origins and Diversification of the Mycorrhizal Mutualists.</title>
        <authorList>
            <consortium name="DOE Joint Genome Institute"/>
            <consortium name="Mycorrhizal Genomics Consortium"/>
            <person name="Kohler A."/>
            <person name="Kuo A."/>
            <person name="Nagy L.G."/>
            <person name="Floudas D."/>
            <person name="Copeland A."/>
            <person name="Barry K.W."/>
            <person name="Cichocki N."/>
            <person name="Veneault-Fourrey C."/>
            <person name="LaButti K."/>
            <person name="Lindquist E.A."/>
            <person name="Lipzen A."/>
            <person name="Lundell T."/>
            <person name="Morin E."/>
            <person name="Murat C."/>
            <person name="Riley R."/>
            <person name="Ohm R."/>
            <person name="Sun H."/>
            <person name="Tunlid A."/>
            <person name="Henrissat B."/>
            <person name="Grigoriev I.V."/>
            <person name="Hibbett D.S."/>
            <person name="Martin F."/>
        </authorList>
    </citation>
    <scope>NUCLEOTIDE SEQUENCE [LARGE SCALE GENOMIC DNA]</scope>
    <source>
        <strain evidence="5">Zn</strain>
    </source>
</reference>
<accession>A0A0C3HAT4</accession>
<dbReference type="GO" id="GO:0046912">
    <property type="term" value="F:acyltransferase activity, acyl groups converted into alkyl on transfer"/>
    <property type="evidence" value="ECO:0007669"/>
    <property type="project" value="InterPro"/>
</dbReference>
<dbReference type="GO" id="GO:0006099">
    <property type="term" value="P:tricarboxylic acid cycle"/>
    <property type="evidence" value="ECO:0007669"/>
    <property type="project" value="TreeGrafter"/>
</dbReference>
<evidence type="ECO:0000256" key="1">
    <source>
        <dbReference type="ARBA" id="ARBA00010566"/>
    </source>
</evidence>
<dbReference type="Gene3D" id="1.10.580.10">
    <property type="entry name" value="Citrate Synthase, domain 1"/>
    <property type="match status" value="1"/>
</dbReference>
<dbReference type="GO" id="GO:0005759">
    <property type="term" value="C:mitochondrial matrix"/>
    <property type="evidence" value="ECO:0007669"/>
    <property type="project" value="TreeGrafter"/>
</dbReference>
<dbReference type="AlphaFoldDB" id="A0A0C3HAT4"/>
<keyword evidence="2 3" id="KW-0808">Transferase</keyword>
<protein>
    <recommendedName>
        <fullName evidence="3">Citrate synthase</fullName>
    </recommendedName>
</protein>
<dbReference type="SUPFAM" id="SSF48256">
    <property type="entry name" value="Citrate synthase"/>
    <property type="match status" value="1"/>
</dbReference>
<name>A0A0C3HAT4_OIDMZ</name>